<reference evidence="3" key="2">
    <citation type="submission" date="2016-02" db="EMBL/GenBank/DDBJ databases">
        <title>Draft genome sequence of five rapidly growing Mycobacterium species.</title>
        <authorList>
            <person name="Katahira K."/>
            <person name="Gotou Y."/>
            <person name="Iida K."/>
            <person name="Ogura Y."/>
            <person name="Hayashi T."/>
        </authorList>
    </citation>
    <scope>NUCLEOTIDE SEQUENCE [LARGE SCALE GENOMIC DNA]</scope>
    <source>
        <strain evidence="3">JCM15654</strain>
    </source>
</reference>
<dbReference type="AlphaFoldDB" id="A0A100W2M6"/>
<protein>
    <submittedName>
        <fullName evidence="2">Uncharacterized protein</fullName>
    </submittedName>
</protein>
<evidence type="ECO:0000313" key="2">
    <source>
        <dbReference type="EMBL" id="GAS90476.1"/>
    </source>
</evidence>
<feature type="compositionally biased region" description="Basic residues" evidence="1">
    <location>
        <begin position="64"/>
        <end position="73"/>
    </location>
</feature>
<accession>A0A100W2M6</accession>
<proteinExistence type="predicted"/>
<sequence length="73" mass="8141">MSADTTSRAEAEAYDGPRCRSCGGPCIRWKGDVWGYTCTACINAHLAEAAARADEHERVDRQRMARKRREATP</sequence>
<reference evidence="3" key="1">
    <citation type="journal article" date="2016" name="Genome Announc.">
        <title>Draft Genome Sequences of Five Rapidly Growing Mycobacterium Species, M. thermoresistibile, M. fortuitum subsp. acetamidolyticum, M. canariasense, M. brisbanense, and M. novocastrense.</title>
        <authorList>
            <person name="Katahira K."/>
            <person name="Ogura Y."/>
            <person name="Gotoh Y."/>
            <person name="Hayashi T."/>
        </authorList>
    </citation>
    <scope>NUCLEOTIDE SEQUENCE [LARGE SCALE GENOMIC DNA]</scope>
    <source>
        <strain evidence="3">JCM15654</strain>
    </source>
</reference>
<name>A0A100W2M6_9MYCO</name>
<feature type="region of interest" description="Disordered" evidence="1">
    <location>
        <begin position="49"/>
        <end position="73"/>
    </location>
</feature>
<feature type="compositionally biased region" description="Basic and acidic residues" evidence="1">
    <location>
        <begin position="51"/>
        <end position="63"/>
    </location>
</feature>
<dbReference type="OrthoDB" id="4753479at2"/>
<gene>
    <name evidence="2" type="ORF">RMCB_4572</name>
</gene>
<dbReference type="RefSeq" id="WP_062830612.1">
    <property type="nucleotide sequence ID" value="NZ_BCSX01000040.1"/>
</dbReference>
<comment type="caution">
    <text evidence="2">The sequence shown here is derived from an EMBL/GenBank/DDBJ whole genome shotgun (WGS) entry which is preliminary data.</text>
</comment>
<evidence type="ECO:0000256" key="1">
    <source>
        <dbReference type="SAM" id="MobiDB-lite"/>
    </source>
</evidence>
<keyword evidence="3" id="KW-1185">Reference proteome</keyword>
<dbReference type="STRING" id="146020.RMCB_4572"/>
<dbReference type="Proteomes" id="UP000069620">
    <property type="component" value="Unassembled WGS sequence"/>
</dbReference>
<organism evidence="2 3">
    <name type="scientific">Mycolicibacterium brisbanense</name>
    <dbReference type="NCBI Taxonomy" id="146020"/>
    <lineage>
        <taxon>Bacteria</taxon>
        <taxon>Bacillati</taxon>
        <taxon>Actinomycetota</taxon>
        <taxon>Actinomycetes</taxon>
        <taxon>Mycobacteriales</taxon>
        <taxon>Mycobacteriaceae</taxon>
        <taxon>Mycolicibacterium</taxon>
    </lineage>
</organism>
<evidence type="ECO:0000313" key="3">
    <source>
        <dbReference type="Proteomes" id="UP000069620"/>
    </source>
</evidence>
<dbReference type="EMBL" id="BCSX01000040">
    <property type="protein sequence ID" value="GAS90476.1"/>
    <property type="molecule type" value="Genomic_DNA"/>
</dbReference>